<reference evidence="2" key="1">
    <citation type="submission" date="2020-06" db="EMBL/GenBank/DDBJ databases">
        <title>WGS assembly of Ceratodon purpureus strain R40.</title>
        <authorList>
            <person name="Carey S.B."/>
            <person name="Jenkins J."/>
            <person name="Shu S."/>
            <person name="Lovell J.T."/>
            <person name="Sreedasyam A."/>
            <person name="Maumus F."/>
            <person name="Tiley G.P."/>
            <person name="Fernandez-Pozo N."/>
            <person name="Barry K."/>
            <person name="Chen C."/>
            <person name="Wang M."/>
            <person name="Lipzen A."/>
            <person name="Daum C."/>
            <person name="Saski C.A."/>
            <person name="Payton A.C."/>
            <person name="Mcbreen J.C."/>
            <person name="Conrad R.E."/>
            <person name="Kollar L.M."/>
            <person name="Olsson S."/>
            <person name="Huttunen S."/>
            <person name="Landis J.B."/>
            <person name="Wickett N.J."/>
            <person name="Johnson M.G."/>
            <person name="Rensing S.A."/>
            <person name="Grimwood J."/>
            <person name="Schmutz J."/>
            <person name="Mcdaniel S.F."/>
        </authorList>
    </citation>
    <scope>NUCLEOTIDE SEQUENCE</scope>
    <source>
        <strain evidence="2">R40</strain>
    </source>
</reference>
<gene>
    <name evidence="2" type="ORF">KC19_12G079100</name>
</gene>
<name>A0A8T0G8D4_CERPU</name>
<comment type="caution">
    <text evidence="2">The sequence shown here is derived from an EMBL/GenBank/DDBJ whole genome shotgun (WGS) entry which is preliminary data.</text>
</comment>
<dbReference type="AlphaFoldDB" id="A0A8T0G8D4"/>
<protein>
    <submittedName>
        <fullName evidence="2">Uncharacterized protein</fullName>
    </submittedName>
</protein>
<sequence length="131" mass="14569">MKRHFSATCQARHCLAIKVTSSSSSQLYTKAVLEQIELQVDDETSCERTGHINAILLLHANPVTASQSSPSTPQAHSYEPNARKRTSHMKRHNLAARQSRNHLPIESFRQNSASKNSSSTSKTKITNEPQC</sequence>
<proteinExistence type="predicted"/>
<accession>A0A8T0G8D4</accession>
<feature type="compositionally biased region" description="Low complexity" evidence="1">
    <location>
        <begin position="111"/>
        <end position="131"/>
    </location>
</feature>
<evidence type="ECO:0000256" key="1">
    <source>
        <dbReference type="SAM" id="MobiDB-lite"/>
    </source>
</evidence>
<evidence type="ECO:0000313" key="3">
    <source>
        <dbReference type="Proteomes" id="UP000822688"/>
    </source>
</evidence>
<feature type="region of interest" description="Disordered" evidence="1">
    <location>
        <begin position="64"/>
        <end position="131"/>
    </location>
</feature>
<feature type="compositionally biased region" description="Basic residues" evidence="1">
    <location>
        <begin position="83"/>
        <end position="94"/>
    </location>
</feature>
<dbReference type="Proteomes" id="UP000822688">
    <property type="component" value="Chromosome 12"/>
</dbReference>
<organism evidence="2 3">
    <name type="scientific">Ceratodon purpureus</name>
    <name type="common">Fire moss</name>
    <name type="synonym">Dicranum purpureum</name>
    <dbReference type="NCBI Taxonomy" id="3225"/>
    <lineage>
        <taxon>Eukaryota</taxon>
        <taxon>Viridiplantae</taxon>
        <taxon>Streptophyta</taxon>
        <taxon>Embryophyta</taxon>
        <taxon>Bryophyta</taxon>
        <taxon>Bryophytina</taxon>
        <taxon>Bryopsida</taxon>
        <taxon>Dicranidae</taxon>
        <taxon>Pseudoditrichales</taxon>
        <taxon>Ditrichaceae</taxon>
        <taxon>Ceratodon</taxon>
    </lineage>
</organism>
<keyword evidence="3" id="KW-1185">Reference proteome</keyword>
<feature type="compositionally biased region" description="Polar residues" evidence="1">
    <location>
        <begin position="64"/>
        <end position="75"/>
    </location>
</feature>
<evidence type="ECO:0000313" key="2">
    <source>
        <dbReference type="EMBL" id="KAG0554279.1"/>
    </source>
</evidence>
<dbReference type="EMBL" id="CM026433">
    <property type="protein sequence ID" value="KAG0554279.1"/>
    <property type="molecule type" value="Genomic_DNA"/>
</dbReference>